<evidence type="ECO:0000259" key="1">
    <source>
        <dbReference type="Pfam" id="PF01145"/>
    </source>
</evidence>
<dbReference type="EMBL" id="CAJNDS010002129">
    <property type="protein sequence ID" value="CAE7342711.1"/>
    <property type="molecule type" value="Genomic_DNA"/>
</dbReference>
<dbReference type="PANTHER" id="PTHR43327:SF8">
    <property type="entry name" value="BAND 7 DOMAIN-CONTAINING PROTEIN"/>
    <property type="match status" value="1"/>
</dbReference>
<gene>
    <name evidence="2" type="primary">HIR3</name>
    <name evidence="2" type="ORF">SNAT2548_LOCUS17947</name>
</gene>
<dbReference type="Proteomes" id="UP000604046">
    <property type="component" value="Unassembled WGS sequence"/>
</dbReference>
<proteinExistence type="predicted"/>
<dbReference type="Gene3D" id="3.30.479.30">
    <property type="entry name" value="Band 7 domain"/>
    <property type="match status" value="1"/>
</dbReference>
<evidence type="ECO:0000313" key="2">
    <source>
        <dbReference type="EMBL" id="CAE7342711.1"/>
    </source>
</evidence>
<protein>
    <submittedName>
        <fullName evidence="2">HIR3 protein</fullName>
    </submittedName>
</protein>
<dbReference type="AlphaFoldDB" id="A0A812P9M1"/>
<name>A0A812P9M1_9DINO</name>
<feature type="domain" description="Band 7" evidence="1">
    <location>
        <begin position="17"/>
        <end position="185"/>
    </location>
</feature>
<dbReference type="InterPro" id="IPR001107">
    <property type="entry name" value="Band_7"/>
</dbReference>
<reference evidence="2" key="1">
    <citation type="submission" date="2021-02" db="EMBL/GenBank/DDBJ databases">
        <authorList>
            <person name="Dougan E. K."/>
            <person name="Rhodes N."/>
            <person name="Thang M."/>
            <person name="Chan C."/>
        </authorList>
    </citation>
    <scope>NUCLEOTIDE SEQUENCE</scope>
</reference>
<sequence>MQPQRGCLPGTNCCVNVPAETYVAVERFGAFQRLLGPGFGFAGLDLCGTCIAFRAVSTRLEEDHCSISTQTRDHEFITAEITVQYSVMPKMAKHAIYKLLHEDFDGLMRSFLTGPVCGFLQRLRLEEVFGRKDEMTTSVRDQLSDYVRGYGFTIHRMEVTELRVCPEVMHALNEAQKQRRARDTAELTMASLAAQRLQEAAELASASQLHGERLASECAALLGELEGAQSKEELFDSFESAQIKRAILETSAQPLPDDMDSIQELLKEADDEDSSLMTSSRVAGVVLGRSTPGPAQNVMT</sequence>
<organism evidence="2 3">
    <name type="scientific">Symbiodinium natans</name>
    <dbReference type="NCBI Taxonomy" id="878477"/>
    <lineage>
        <taxon>Eukaryota</taxon>
        <taxon>Sar</taxon>
        <taxon>Alveolata</taxon>
        <taxon>Dinophyceae</taxon>
        <taxon>Suessiales</taxon>
        <taxon>Symbiodiniaceae</taxon>
        <taxon>Symbiodinium</taxon>
    </lineage>
</organism>
<dbReference type="OrthoDB" id="434619at2759"/>
<accession>A0A812P9M1</accession>
<dbReference type="SUPFAM" id="SSF117892">
    <property type="entry name" value="Band 7/SPFH domain"/>
    <property type="match status" value="1"/>
</dbReference>
<dbReference type="InterPro" id="IPR050710">
    <property type="entry name" value="Band7/mec-2_domain"/>
</dbReference>
<keyword evidence="3" id="KW-1185">Reference proteome</keyword>
<evidence type="ECO:0000313" key="3">
    <source>
        <dbReference type="Proteomes" id="UP000604046"/>
    </source>
</evidence>
<dbReference type="PANTHER" id="PTHR43327">
    <property type="entry name" value="STOMATIN-LIKE PROTEIN 2, MITOCHONDRIAL"/>
    <property type="match status" value="1"/>
</dbReference>
<dbReference type="InterPro" id="IPR036013">
    <property type="entry name" value="Band_7/SPFH_dom_sf"/>
</dbReference>
<comment type="caution">
    <text evidence="2">The sequence shown here is derived from an EMBL/GenBank/DDBJ whole genome shotgun (WGS) entry which is preliminary data.</text>
</comment>
<dbReference type="Pfam" id="PF01145">
    <property type="entry name" value="Band_7"/>
    <property type="match status" value="1"/>
</dbReference>